<feature type="domain" description="TF-B3" evidence="7">
    <location>
        <begin position="86"/>
        <end position="179"/>
    </location>
</feature>
<evidence type="ECO:0000256" key="2">
    <source>
        <dbReference type="ARBA" id="ARBA00023015"/>
    </source>
</evidence>
<feature type="compositionally biased region" description="Basic and acidic residues" evidence="6">
    <location>
        <begin position="27"/>
        <end position="52"/>
    </location>
</feature>
<evidence type="ECO:0000256" key="1">
    <source>
        <dbReference type="ARBA" id="ARBA00004123"/>
    </source>
</evidence>
<dbReference type="EMBL" id="CM000881">
    <property type="protein sequence ID" value="PNT73412.1"/>
    <property type="molecule type" value="Genomic_DNA"/>
</dbReference>
<dbReference type="EMBL" id="CM000881">
    <property type="protein sequence ID" value="PNT73413.1"/>
    <property type="molecule type" value="Genomic_DNA"/>
</dbReference>
<dbReference type="OMA" id="CEFELCS"/>
<dbReference type="CDD" id="cd10017">
    <property type="entry name" value="B3_DNA"/>
    <property type="match status" value="2"/>
</dbReference>
<feature type="region of interest" description="Disordered" evidence="6">
    <location>
        <begin position="253"/>
        <end position="276"/>
    </location>
</feature>
<proteinExistence type="predicted"/>
<keyword evidence="2" id="KW-0805">Transcription regulation</keyword>
<dbReference type="EnsemblPlants" id="PNT73413">
    <property type="protein sequence ID" value="PNT73413"/>
    <property type="gene ID" value="BRADI_2g58030v3"/>
</dbReference>
<dbReference type="GO" id="GO:0005634">
    <property type="term" value="C:nucleus"/>
    <property type="evidence" value="ECO:0007669"/>
    <property type="project" value="UniProtKB-SubCell"/>
</dbReference>
<dbReference type="Gramene" id="PNT73413">
    <property type="protein sequence ID" value="PNT73413"/>
    <property type="gene ID" value="BRADI_2g58030v3"/>
</dbReference>
<dbReference type="RefSeq" id="XP_024314237.1">
    <property type="nucleotide sequence ID" value="XM_024458469.1"/>
</dbReference>
<reference evidence="8" key="2">
    <citation type="submission" date="2017-06" db="EMBL/GenBank/DDBJ databases">
        <title>WGS assembly of Brachypodium distachyon.</title>
        <authorList>
            <consortium name="The International Brachypodium Initiative"/>
            <person name="Lucas S."/>
            <person name="Harmon-Smith M."/>
            <person name="Lail K."/>
            <person name="Tice H."/>
            <person name="Grimwood J."/>
            <person name="Bruce D."/>
            <person name="Barry K."/>
            <person name="Shu S."/>
            <person name="Lindquist E."/>
            <person name="Wang M."/>
            <person name="Pitluck S."/>
            <person name="Vogel J.P."/>
            <person name="Garvin D.F."/>
            <person name="Mockler T.C."/>
            <person name="Schmutz J."/>
            <person name="Rokhsar D."/>
            <person name="Bevan M.W."/>
        </authorList>
    </citation>
    <scope>NUCLEOTIDE SEQUENCE</scope>
    <source>
        <strain evidence="8">Bd21</strain>
    </source>
</reference>
<dbReference type="InterPro" id="IPR039218">
    <property type="entry name" value="REM_fam"/>
</dbReference>
<feature type="region of interest" description="Disordered" evidence="6">
    <location>
        <begin position="196"/>
        <end position="229"/>
    </location>
</feature>
<dbReference type="SUPFAM" id="SSF101936">
    <property type="entry name" value="DNA-binding pseudobarrel domain"/>
    <property type="match status" value="2"/>
</dbReference>
<dbReference type="InterPro" id="IPR003340">
    <property type="entry name" value="B3_DNA-bd"/>
</dbReference>
<dbReference type="eggNOG" id="ENOG502RXIH">
    <property type="taxonomic scope" value="Eukaryota"/>
</dbReference>
<feature type="compositionally biased region" description="Basic and acidic residues" evidence="6">
    <location>
        <begin position="422"/>
        <end position="433"/>
    </location>
</feature>
<evidence type="ECO:0000313" key="9">
    <source>
        <dbReference type="EnsemblPlants" id="PNT73413"/>
    </source>
</evidence>
<dbReference type="STRING" id="15368.I1HUC8"/>
<dbReference type="OrthoDB" id="1666376at2759"/>
<name>I1HUC8_BRADI</name>
<feature type="region of interest" description="Disordered" evidence="6">
    <location>
        <begin position="1"/>
        <end position="52"/>
    </location>
</feature>
<dbReference type="RefSeq" id="XP_010232708.2">
    <property type="nucleotide sequence ID" value="XM_010234406.3"/>
</dbReference>
<dbReference type="Gramene" id="PNT73410">
    <property type="protein sequence ID" value="PNT73410"/>
    <property type="gene ID" value="BRADI_2g58030v3"/>
</dbReference>
<feature type="region of interest" description="Disordered" evidence="6">
    <location>
        <begin position="421"/>
        <end position="489"/>
    </location>
</feature>
<organism evidence="9">
    <name type="scientific">Brachypodium distachyon</name>
    <name type="common">Purple false brome</name>
    <name type="synonym">Trachynia distachya</name>
    <dbReference type="NCBI Taxonomy" id="15368"/>
    <lineage>
        <taxon>Eukaryota</taxon>
        <taxon>Viridiplantae</taxon>
        <taxon>Streptophyta</taxon>
        <taxon>Embryophyta</taxon>
        <taxon>Tracheophyta</taxon>
        <taxon>Spermatophyta</taxon>
        <taxon>Magnoliopsida</taxon>
        <taxon>Liliopsida</taxon>
        <taxon>Poales</taxon>
        <taxon>Poaceae</taxon>
        <taxon>BOP clade</taxon>
        <taxon>Pooideae</taxon>
        <taxon>Stipodae</taxon>
        <taxon>Brachypodieae</taxon>
        <taxon>Brachypodium</taxon>
    </lineage>
</organism>
<dbReference type="Gramene" id="PNT73412">
    <property type="protein sequence ID" value="PNT73412"/>
    <property type="gene ID" value="BRADI_2g58030v3"/>
</dbReference>
<keyword evidence="10" id="KW-1185">Reference proteome</keyword>
<evidence type="ECO:0000259" key="7">
    <source>
        <dbReference type="PROSITE" id="PS50863"/>
    </source>
</evidence>
<keyword evidence="3" id="KW-0238">DNA-binding</keyword>
<evidence type="ECO:0000256" key="5">
    <source>
        <dbReference type="ARBA" id="ARBA00023242"/>
    </source>
</evidence>
<dbReference type="ExpressionAtlas" id="I1HUC8">
    <property type="expression patterns" value="baseline"/>
</dbReference>
<reference evidence="8 9" key="1">
    <citation type="journal article" date="2010" name="Nature">
        <title>Genome sequencing and analysis of the model grass Brachypodium distachyon.</title>
        <authorList>
            <consortium name="International Brachypodium Initiative"/>
        </authorList>
    </citation>
    <scope>NUCLEOTIDE SEQUENCE [LARGE SCALE GENOMIC DNA]</scope>
    <source>
        <strain evidence="8">Bd21</strain>
        <strain evidence="9">cv. Bd21</strain>
    </source>
</reference>
<dbReference type="Pfam" id="PF02362">
    <property type="entry name" value="B3"/>
    <property type="match status" value="2"/>
</dbReference>
<comment type="subcellular location">
    <subcellularLocation>
        <location evidence="1">Nucleus</location>
    </subcellularLocation>
</comment>
<evidence type="ECO:0000256" key="4">
    <source>
        <dbReference type="ARBA" id="ARBA00023163"/>
    </source>
</evidence>
<dbReference type="InterPro" id="IPR015300">
    <property type="entry name" value="DNA-bd_pseudobarrel_sf"/>
</dbReference>
<dbReference type="EnsemblPlants" id="PNT73412">
    <property type="protein sequence ID" value="PNT73412"/>
    <property type="gene ID" value="BRADI_2g58030v3"/>
</dbReference>
<accession>I1HUC8</accession>
<dbReference type="EnsemblPlants" id="PNT73410">
    <property type="protein sequence ID" value="PNT73410"/>
    <property type="gene ID" value="BRADI_2g58030v3"/>
</dbReference>
<evidence type="ECO:0000313" key="10">
    <source>
        <dbReference type="Proteomes" id="UP000008810"/>
    </source>
</evidence>
<dbReference type="GeneID" id="104582923"/>
<gene>
    <name evidence="9" type="primary">LOC104582923</name>
    <name evidence="8" type="ORF">BRADI_2g58030v3</name>
</gene>
<dbReference type="GO" id="GO:0003677">
    <property type="term" value="F:DNA binding"/>
    <property type="evidence" value="ECO:0007669"/>
    <property type="project" value="UniProtKB-KW"/>
</dbReference>
<dbReference type="KEGG" id="bdi:104582923"/>
<dbReference type="PROSITE" id="PS50863">
    <property type="entry name" value="B3"/>
    <property type="match status" value="2"/>
</dbReference>
<feature type="compositionally biased region" description="Basic and acidic residues" evidence="6">
    <location>
        <begin position="202"/>
        <end position="219"/>
    </location>
</feature>
<dbReference type="PANTHER" id="PTHR31674:SF61">
    <property type="entry name" value="B3 DOMAIN-CONTAINING PROTEIN OS01G0905400"/>
    <property type="match status" value="1"/>
</dbReference>
<evidence type="ECO:0000256" key="6">
    <source>
        <dbReference type="SAM" id="MobiDB-lite"/>
    </source>
</evidence>
<dbReference type="Proteomes" id="UP000008810">
    <property type="component" value="Chromosome 2"/>
</dbReference>
<evidence type="ECO:0000313" key="8">
    <source>
        <dbReference type="EMBL" id="PNT73410.1"/>
    </source>
</evidence>
<reference evidence="9" key="3">
    <citation type="submission" date="2018-08" db="UniProtKB">
        <authorList>
            <consortium name="EnsemblPlants"/>
        </authorList>
    </citation>
    <scope>IDENTIFICATION</scope>
    <source>
        <strain evidence="9">cv. Bd21</strain>
    </source>
</reference>
<dbReference type="EMBL" id="CM000881">
    <property type="protein sequence ID" value="PNT73410.1"/>
    <property type="molecule type" value="Genomic_DNA"/>
</dbReference>
<evidence type="ECO:0000256" key="3">
    <source>
        <dbReference type="ARBA" id="ARBA00023125"/>
    </source>
</evidence>
<dbReference type="HOGENOM" id="CLU_459579_0_0_1"/>
<dbReference type="SMART" id="SM01019">
    <property type="entry name" value="B3"/>
    <property type="match status" value="2"/>
</dbReference>
<keyword evidence="4" id="KW-0804">Transcription</keyword>
<dbReference type="AlphaFoldDB" id="I1HUC8"/>
<protein>
    <recommendedName>
        <fullName evidence="7">TF-B3 domain-containing protein</fullName>
    </recommendedName>
</protein>
<sequence>MLEMVGVKKEQDESQDDDEEVGAKMISRQEKITSQKGEEKKKRKMASDPHRKRACVDCTKRCARVHGRSASPDPENARRPAAMPTLPSFFKVMMGYFSETMVIPPPFAKTIKDLKGSNVYLEDAFGLRWRVRVCSDDGLLSFGHGWKNFVLDHAIGAGEFLVFRQIARTVFAVQIFARSACERLYFCEKNQRQSRKRKKAREKTGKEMVKVSQDNGDRRSGKKQRSSYNQQDDLGTVTLLDAETETAADCTILHSGGGTETEDRGGSNFPTSPELATPLATMDINDEITDDIFLTADVYEFETDFCDPEAFSVEVGLEEHVAHGHNSGFSCGAEMSSRNCDSSVGVCLENREMADVPVTSTAGNDPVLGIGMDINELSVIRGEKSYSEIDAEMPSSECAIDTCKRFGENLLLPPDGNQIQVQRKEEGSSEKQDSNLQLQECPGQIAGEVIPANPKPRERPGRRQKNHMQSVAGNNPEDLKTRRPKASDRKFVVAVPPPDQTWLDLPCRLPAVVPRAKKQGRKVLVLEDPRARRWPVLYQCTPRFSGFIAGWVDVCRENGLREGDACELELRGNSELELRVRPPGSSTGP</sequence>
<feature type="domain" description="TF-B3" evidence="7">
    <location>
        <begin position="524"/>
        <end position="584"/>
    </location>
</feature>
<dbReference type="PANTHER" id="PTHR31674">
    <property type="entry name" value="B3 DOMAIN-CONTAINING PROTEIN REM-LIKE 3-RELATED"/>
    <property type="match status" value="1"/>
</dbReference>
<dbReference type="Gene3D" id="2.40.330.10">
    <property type="entry name" value="DNA-binding pseudobarrel domain"/>
    <property type="match status" value="2"/>
</dbReference>
<feature type="compositionally biased region" description="Basic and acidic residues" evidence="6">
    <location>
        <begin position="477"/>
        <end position="489"/>
    </location>
</feature>
<dbReference type="RefSeq" id="XP_024314236.1">
    <property type="nucleotide sequence ID" value="XM_024458468.1"/>
</dbReference>
<feature type="compositionally biased region" description="Basic and acidic residues" evidence="6">
    <location>
        <begin position="1"/>
        <end position="12"/>
    </location>
</feature>
<keyword evidence="5" id="KW-0539">Nucleus</keyword>